<gene>
    <name evidence="1" type="ORF">BOX15_Mlig007721g3</name>
</gene>
<name>A0A267G2I1_9PLAT</name>
<evidence type="ECO:0000313" key="1">
    <source>
        <dbReference type="EMBL" id="PAA80173.1"/>
    </source>
</evidence>
<keyword evidence="2" id="KW-1185">Reference proteome</keyword>
<accession>A0A267G2I1</accession>
<sequence length="185" mass="21456">MPVNFGYVWELHKSWRFKKFIQTSGIESYLDSLGFCLQRTPQNHEILLDSKDFVTIRTLSVSLHEVFLQFHFGRSDKDYHSIYGHRVVMLRVLTNCNNEISCLTSPALSMIYAKRTAFQNQRIALLLTHIDYRSRHCLLPRVASVACKVYSLLSNIDSEHGAEDQLMEDGSKRESDRMNYSVIGF</sequence>
<dbReference type="EMBL" id="NIVC01000594">
    <property type="protein sequence ID" value="PAA80173.1"/>
    <property type="molecule type" value="Genomic_DNA"/>
</dbReference>
<protein>
    <submittedName>
        <fullName evidence="1">Uncharacterized protein</fullName>
    </submittedName>
</protein>
<organism evidence="1 2">
    <name type="scientific">Macrostomum lignano</name>
    <dbReference type="NCBI Taxonomy" id="282301"/>
    <lineage>
        <taxon>Eukaryota</taxon>
        <taxon>Metazoa</taxon>
        <taxon>Spiralia</taxon>
        <taxon>Lophotrochozoa</taxon>
        <taxon>Platyhelminthes</taxon>
        <taxon>Rhabditophora</taxon>
        <taxon>Macrostomorpha</taxon>
        <taxon>Macrostomida</taxon>
        <taxon>Macrostomidae</taxon>
        <taxon>Macrostomum</taxon>
    </lineage>
</organism>
<reference evidence="1 2" key="1">
    <citation type="submission" date="2017-06" db="EMBL/GenBank/DDBJ databases">
        <title>A platform for efficient transgenesis in Macrostomum lignano, a flatworm model organism for stem cell research.</title>
        <authorList>
            <person name="Berezikov E."/>
        </authorList>
    </citation>
    <scope>NUCLEOTIDE SEQUENCE [LARGE SCALE GENOMIC DNA]</scope>
    <source>
        <strain evidence="1">DV1</strain>
        <tissue evidence="1">Whole organism</tissue>
    </source>
</reference>
<comment type="caution">
    <text evidence="1">The sequence shown here is derived from an EMBL/GenBank/DDBJ whole genome shotgun (WGS) entry which is preliminary data.</text>
</comment>
<dbReference type="AlphaFoldDB" id="A0A267G2I1"/>
<proteinExistence type="predicted"/>
<dbReference type="Proteomes" id="UP000215902">
    <property type="component" value="Unassembled WGS sequence"/>
</dbReference>
<evidence type="ECO:0000313" key="2">
    <source>
        <dbReference type="Proteomes" id="UP000215902"/>
    </source>
</evidence>